<feature type="transmembrane region" description="Helical" evidence="1">
    <location>
        <begin position="31"/>
        <end position="49"/>
    </location>
</feature>
<reference evidence="3 4" key="1">
    <citation type="submission" date="2016-12" db="EMBL/GenBank/DDBJ databases">
        <title>Trade-off between light-utilization and light-protection in marine flavobacteria.</title>
        <authorList>
            <person name="Kumagai Y."/>
            <person name="Yoshizawa S."/>
            <person name="Kogure K."/>
            <person name="Iwasaki W."/>
        </authorList>
    </citation>
    <scope>NUCLEOTIDE SEQUENCE [LARGE SCALE GENOMIC DNA]</scope>
    <source>
        <strain evidence="3 4">NBRC 108759</strain>
    </source>
</reference>
<dbReference type="InterPro" id="IPR007492">
    <property type="entry name" value="LytTR_DNA-bd_dom"/>
</dbReference>
<dbReference type="PANTHER" id="PTHR37299:SF1">
    <property type="entry name" value="STAGE 0 SPORULATION PROTEIN A HOMOLOG"/>
    <property type="match status" value="1"/>
</dbReference>
<feature type="transmembrane region" description="Helical" evidence="1">
    <location>
        <begin position="61"/>
        <end position="80"/>
    </location>
</feature>
<comment type="caution">
    <text evidence="3">The sequence shown here is derived from an EMBL/GenBank/DDBJ whole genome shotgun (WGS) entry which is preliminary data.</text>
</comment>
<gene>
    <name evidence="3" type="ORF">BTO18_04140</name>
</gene>
<protein>
    <recommendedName>
        <fullName evidence="2">HTH LytTR-type domain-containing protein</fullName>
    </recommendedName>
</protein>
<sequence>MVFETFQQLFYIKRFNLNDSVTFFELFKNQFYRWIMWSFSGIPLLFFIYKDVHKETENTRIIKYCAIIFLSVFVNILLIASISMLSNSDSFSFHKFYSEYFLFFTFQKVPICTLGYIAVTIILFLNFQKELLEIEVQDLADIKRINQELYNKLSLTNANKAKVLSIKVGNKIKIIPVDTIIWIEADDYCANVHTKENPSYSMRASLKSLELKLSDDFLRVHRKSIVNMKMAKELKLVAKPYLLLSNNEEILVSKSNIRVVKSYMDKQ</sequence>
<keyword evidence="1" id="KW-0472">Membrane</keyword>
<accession>A0A2S7WLF4</accession>
<organism evidence="3 4">
    <name type="scientific">Polaribacter porphyrae</name>
    <dbReference type="NCBI Taxonomy" id="1137780"/>
    <lineage>
        <taxon>Bacteria</taxon>
        <taxon>Pseudomonadati</taxon>
        <taxon>Bacteroidota</taxon>
        <taxon>Flavobacteriia</taxon>
        <taxon>Flavobacteriales</taxon>
        <taxon>Flavobacteriaceae</taxon>
    </lineage>
</organism>
<dbReference type="AlphaFoldDB" id="A0A2S7WLF4"/>
<dbReference type="InterPro" id="IPR046947">
    <property type="entry name" value="LytR-like"/>
</dbReference>
<dbReference type="PANTHER" id="PTHR37299">
    <property type="entry name" value="TRANSCRIPTIONAL REGULATOR-RELATED"/>
    <property type="match status" value="1"/>
</dbReference>
<dbReference type="Pfam" id="PF04397">
    <property type="entry name" value="LytTR"/>
    <property type="match status" value="1"/>
</dbReference>
<keyword evidence="1" id="KW-1133">Transmembrane helix</keyword>
<evidence type="ECO:0000313" key="3">
    <source>
        <dbReference type="EMBL" id="PQJ78429.1"/>
    </source>
</evidence>
<evidence type="ECO:0000256" key="1">
    <source>
        <dbReference type="SAM" id="Phobius"/>
    </source>
</evidence>
<keyword evidence="1" id="KW-0812">Transmembrane</keyword>
<dbReference type="EMBL" id="MSCN01000001">
    <property type="protein sequence ID" value="PQJ78429.1"/>
    <property type="molecule type" value="Genomic_DNA"/>
</dbReference>
<dbReference type="Gene3D" id="2.40.50.1020">
    <property type="entry name" value="LytTr DNA-binding domain"/>
    <property type="match status" value="1"/>
</dbReference>
<dbReference type="Proteomes" id="UP000238882">
    <property type="component" value="Unassembled WGS sequence"/>
</dbReference>
<dbReference type="PROSITE" id="PS50930">
    <property type="entry name" value="HTH_LYTTR"/>
    <property type="match status" value="1"/>
</dbReference>
<feature type="transmembrane region" description="Helical" evidence="1">
    <location>
        <begin position="100"/>
        <end position="125"/>
    </location>
</feature>
<evidence type="ECO:0000259" key="2">
    <source>
        <dbReference type="PROSITE" id="PS50930"/>
    </source>
</evidence>
<proteinExistence type="predicted"/>
<evidence type="ECO:0000313" key="4">
    <source>
        <dbReference type="Proteomes" id="UP000238882"/>
    </source>
</evidence>
<dbReference type="SMART" id="SM00850">
    <property type="entry name" value="LytTR"/>
    <property type="match status" value="1"/>
</dbReference>
<dbReference type="GO" id="GO:0003677">
    <property type="term" value="F:DNA binding"/>
    <property type="evidence" value="ECO:0007669"/>
    <property type="project" value="InterPro"/>
</dbReference>
<name>A0A2S7WLF4_9FLAO</name>
<dbReference type="GO" id="GO:0000156">
    <property type="term" value="F:phosphorelay response regulator activity"/>
    <property type="evidence" value="ECO:0007669"/>
    <property type="project" value="InterPro"/>
</dbReference>
<feature type="domain" description="HTH LytTR-type" evidence="2">
    <location>
        <begin position="164"/>
        <end position="266"/>
    </location>
</feature>
<keyword evidence="4" id="KW-1185">Reference proteome</keyword>